<gene>
    <name evidence="1" type="ORF">JF290_03160</name>
</gene>
<proteinExistence type="predicted"/>
<evidence type="ECO:0000313" key="1">
    <source>
        <dbReference type="EMBL" id="MBJ6370517.1"/>
    </source>
</evidence>
<dbReference type="AlphaFoldDB" id="A0A8J7IHL1"/>
<dbReference type="RefSeq" id="WP_199023302.1">
    <property type="nucleotide sequence ID" value="NZ_JAELVR010000002.1"/>
</dbReference>
<name>A0A8J7IHL1_9RHOB</name>
<keyword evidence="2" id="KW-1185">Reference proteome</keyword>
<dbReference type="EMBL" id="JAELVR010000002">
    <property type="protein sequence ID" value="MBJ6370517.1"/>
    <property type="molecule type" value="Genomic_DNA"/>
</dbReference>
<evidence type="ECO:0000313" key="2">
    <source>
        <dbReference type="Proteomes" id="UP000619079"/>
    </source>
</evidence>
<sequence length="64" mass="6996">MNGTFGHIALRHPVCAGYRLPKRRNARRFHWADTVMMTTPAPGAGPFQDLHNPIPIALTCGEAG</sequence>
<organism evidence="1 2">
    <name type="scientific">Sedimentitalea arenosa</name>
    <dbReference type="NCBI Taxonomy" id="2798803"/>
    <lineage>
        <taxon>Bacteria</taxon>
        <taxon>Pseudomonadati</taxon>
        <taxon>Pseudomonadota</taxon>
        <taxon>Alphaproteobacteria</taxon>
        <taxon>Rhodobacterales</taxon>
        <taxon>Paracoccaceae</taxon>
        <taxon>Sedimentitalea</taxon>
    </lineage>
</organism>
<dbReference type="Proteomes" id="UP000619079">
    <property type="component" value="Unassembled WGS sequence"/>
</dbReference>
<protein>
    <submittedName>
        <fullName evidence="1">Uncharacterized protein</fullName>
    </submittedName>
</protein>
<reference evidence="1" key="1">
    <citation type="submission" date="2020-12" db="EMBL/GenBank/DDBJ databases">
        <title>Sedimentitalea sp. nov., isolated from sand in Incheon.</title>
        <authorList>
            <person name="Kim W."/>
        </authorList>
    </citation>
    <scope>NUCLEOTIDE SEQUENCE</scope>
    <source>
        <strain evidence="1">CAU 1593</strain>
    </source>
</reference>
<comment type="caution">
    <text evidence="1">The sequence shown here is derived from an EMBL/GenBank/DDBJ whole genome shotgun (WGS) entry which is preliminary data.</text>
</comment>
<accession>A0A8J7IHL1</accession>